<proteinExistence type="predicted"/>
<evidence type="ECO:0000313" key="5">
    <source>
        <dbReference type="EMBL" id="RAI57562.1"/>
    </source>
</evidence>
<dbReference type="GO" id="GO:0005524">
    <property type="term" value="F:ATP binding"/>
    <property type="evidence" value="ECO:0007669"/>
    <property type="project" value="UniProtKB-KW"/>
</dbReference>
<dbReference type="PANTHER" id="PTHR45772">
    <property type="entry name" value="CONSERVED COMPONENT OF ABC TRANSPORTER FOR NATURAL AMINO ACIDS-RELATED"/>
    <property type="match status" value="1"/>
</dbReference>
<dbReference type="Gene3D" id="3.40.50.300">
    <property type="entry name" value="P-loop containing nucleotide triphosphate hydrolases"/>
    <property type="match status" value="1"/>
</dbReference>
<evidence type="ECO:0000313" key="6">
    <source>
        <dbReference type="Proteomes" id="UP000249065"/>
    </source>
</evidence>
<keyword evidence="2" id="KW-0547">Nucleotide-binding</keyword>
<keyword evidence="3 5" id="KW-0067">ATP-binding</keyword>
<accession>A0A327M5L3</accession>
<dbReference type="PROSITE" id="PS50893">
    <property type="entry name" value="ABC_TRANSPORTER_2"/>
    <property type="match status" value="1"/>
</dbReference>
<dbReference type="InterPro" id="IPR003439">
    <property type="entry name" value="ABC_transporter-like_ATP-bd"/>
</dbReference>
<evidence type="ECO:0000256" key="1">
    <source>
        <dbReference type="ARBA" id="ARBA00022448"/>
    </source>
</evidence>
<dbReference type="InterPro" id="IPR027417">
    <property type="entry name" value="P-loop_NTPase"/>
</dbReference>
<keyword evidence="1" id="KW-0813">Transport</keyword>
<dbReference type="RefSeq" id="WP_111471338.1">
    <property type="nucleotide sequence ID" value="NZ_QLIX01000016.1"/>
</dbReference>
<sequence>MSGGEVLLRAEGVGKRFGGFVALQGIDLELRAGERLGLIGPNGSGKSTFVNCLSGDFAAHDGRVTLAGQPLAGLKPHRRARLGLARTFQLPQPFASLSVLENVRVPLLFGGEAAAATPRALECLEEVELAGKAARLPRELTQVEQRRLELARAIALRPRLLIADEAMAGLSHAEVDQILALLLRLNAAGTAVIMIEHIMRAVTEFSERLLVFVAGRKIAEGAPRAVLALPEVEDAYLGRQ</sequence>
<evidence type="ECO:0000256" key="2">
    <source>
        <dbReference type="ARBA" id="ARBA00022741"/>
    </source>
</evidence>
<dbReference type="OrthoDB" id="9806149at2"/>
<dbReference type="Proteomes" id="UP000249065">
    <property type="component" value="Unassembled WGS sequence"/>
</dbReference>
<dbReference type="GO" id="GO:0016887">
    <property type="term" value="F:ATP hydrolysis activity"/>
    <property type="evidence" value="ECO:0007669"/>
    <property type="project" value="InterPro"/>
</dbReference>
<reference evidence="6" key="1">
    <citation type="submission" date="2018-06" db="EMBL/GenBank/DDBJ databases">
        <authorList>
            <person name="Khan S.A."/>
        </authorList>
    </citation>
    <scope>NUCLEOTIDE SEQUENCE [LARGE SCALE GENOMIC DNA]</scope>
    <source>
        <strain evidence="6">DB-1506</strain>
    </source>
</reference>
<dbReference type="CDD" id="cd03219">
    <property type="entry name" value="ABC_Mj1267_LivG_branched"/>
    <property type="match status" value="1"/>
</dbReference>
<dbReference type="GO" id="GO:0005886">
    <property type="term" value="C:plasma membrane"/>
    <property type="evidence" value="ECO:0007669"/>
    <property type="project" value="TreeGrafter"/>
</dbReference>
<dbReference type="InterPro" id="IPR003593">
    <property type="entry name" value="AAA+_ATPase"/>
</dbReference>
<gene>
    <name evidence="5" type="ORF">DOO78_18440</name>
</gene>
<dbReference type="SMART" id="SM00382">
    <property type="entry name" value="AAA"/>
    <property type="match status" value="1"/>
</dbReference>
<dbReference type="Pfam" id="PF00005">
    <property type="entry name" value="ABC_tran"/>
    <property type="match status" value="1"/>
</dbReference>
<dbReference type="AlphaFoldDB" id="A0A327M5L3"/>
<feature type="domain" description="ABC transporter" evidence="4">
    <location>
        <begin position="8"/>
        <end position="239"/>
    </location>
</feature>
<evidence type="ECO:0000256" key="3">
    <source>
        <dbReference type="ARBA" id="ARBA00022840"/>
    </source>
</evidence>
<dbReference type="SUPFAM" id="SSF52540">
    <property type="entry name" value="P-loop containing nucleoside triphosphate hydrolases"/>
    <property type="match status" value="1"/>
</dbReference>
<protein>
    <submittedName>
        <fullName evidence="5">ABC transporter ATP-binding protein</fullName>
    </submittedName>
</protein>
<organism evidence="5 6">
    <name type="scientific">Roseicella frigidaeris</name>
    <dbReference type="NCBI Taxonomy" id="2230885"/>
    <lineage>
        <taxon>Bacteria</taxon>
        <taxon>Pseudomonadati</taxon>
        <taxon>Pseudomonadota</taxon>
        <taxon>Alphaproteobacteria</taxon>
        <taxon>Acetobacterales</taxon>
        <taxon>Roseomonadaceae</taxon>
        <taxon>Roseicella</taxon>
    </lineage>
</organism>
<dbReference type="InterPro" id="IPR051120">
    <property type="entry name" value="ABC_AA/LPS_Transport"/>
</dbReference>
<evidence type="ECO:0000259" key="4">
    <source>
        <dbReference type="PROSITE" id="PS50893"/>
    </source>
</evidence>
<name>A0A327M5L3_9PROT</name>
<comment type="caution">
    <text evidence="5">The sequence shown here is derived from an EMBL/GenBank/DDBJ whole genome shotgun (WGS) entry which is preliminary data.</text>
</comment>
<keyword evidence="6" id="KW-1185">Reference proteome</keyword>
<dbReference type="EMBL" id="QLIX01000016">
    <property type="protein sequence ID" value="RAI57562.1"/>
    <property type="molecule type" value="Genomic_DNA"/>
</dbReference>